<feature type="transmembrane region" description="Helical" evidence="6">
    <location>
        <begin position="324"/>
        <end position="342"/>
    </location>
</feature>
<feature type="domain" description="Citrate transporter-like" evidence="7">
    <location>
        <begin position="63"/>
        <end position="410"/>
    </location>
</feature>
<dbReference type="NCBIfam" id="TIGR00785">
    <property type="entry name" value="dass"/>
    <property type="match status" value="1"/>
</dbReference>
<feature type="transmembrane region" description="Helical" evidence="6">
    <location>
        <begin position="142"/>
        <end position="160"/>
    </location>
</feature>
<dbReference type="InterPro" id="IPR004680">
    <property type="entry name" value="Cit_transptr-like_dom"/>
</dbReference>
<feature type="transmembrane region" description="Helical" evidence="6">
    <location>
        <begin position="103"/>
        <end position="121"/>
    </location>
</feature>
<dbReference type="Proteomes" id="UP001214250">
    <property type="component" value="Chromosome 1"/>
</dbReference>
<dbReference type="PANTHER" id="PTHR10283:SF92">
    <property type="entry name" value="LOW-AFFINITY PHOSPHATE TRANSPORTER PHO91"/>
    <property type="match status" value="1"/>
</dbReference>
<evidence type="ECO:0000256" key="5">
    <source>
        <dbReference type="ARBA" id="ARBA00023136"/>
    </source>
</evidence>
<evidence type="ECO:0000256" key="2">
    <source>
        <dbReference type="ARBA" id="ARBA00022448"/>
    </source>
</evidence>
<feature type="transmembrane region" description="Helical" evidence="6">
    <location>
        <begin position="362"/>
        <end position="382"/>
    </location>
</feature>
<accession>A0ABY7VTF3</accession>
<keyword evidence="5 6" id="KW-0472">Membrane</keyword>
<protein>
    <submittedName>
        <fullName evidence="8">SLC13 family permease</fullName>
    </submittedName>
</protein>
<keyword evidence="2" id="KW-0813">Transport</keyword>
<feature type="transmembrane region" description="Helical" evidence="6">
    <location>
        <begin position="295"/>
        <end position="312"/>
    </location>
</feature>
<evidence type="ECO:0000313" key="8">
    <source>
        <dbReference type="EMBL" id="WDE96039.1"/>
    </source>
</evidence>
<dbReference type="RefSeq" id="WP_274150002.1">
    <property type="nucleotide sequence ID" value="NZ_CP117811.1"/>
</dbReference>
<feature type="transmembrane region" description="Helical" evidence="6">
    <location>
        <begin position="271"/>
        <end position="289"/>
    </location>
</feature>
<dbReference type="PANTHER" id="PTHR10283">
    <property type="entry name" value="SOLUTE CARRIER FAMILY 13 MEMBER"/>
    <property type="match status" value="1"/>
</dbReference>
<feature type="transmembrane region" description="Helical" evidence="6">
    <location>
        <begin position="441"/>
        <end position="462"/>
    </location>
</feature>
<name>A0ABY7VTF3_9BACT</name>
<keyword evidence="3 6" id="KW-0812">Transmembrane</keyword>
<sequence>MQLSSRRHLKQLMGVYQAHPYRDGIKIVFLLGMSLLASFYPEYGGMPIPERRALFILLLSASMWMTEALPAFAVGFLVIGLSIFLLSPERGGEIPWQTFTNTWSSPIIWLFLGGLILARAAEKTGVNKRVSSMLLSKLGDSHSLLLFGIMFLSFIFSNFMSNTATAAMMLGLMGPVLANFAKADRRKKAYIMAVPLGANIGGMGSIIGTPPNAVAAALLGERGEAVDFLTWMWYGMPPAIVCLFVLWFYLRTTYDCKGKNETKFDFEQVPINKTSAYVIAVFLLTVILWCTGSLHGIPASVVAFVPIVLLPLNGVIEADDMRQLPWDVLILLAGGLTLGVAVETSGLAHTLVEAMPSVGDNMFVLVIMMAIMACIVSNFMSNTAAANIIMPIAAAMAVGHEKPMLVAIALASSTAMCMPVSTPPNALASSSGLLKASDFLITGIIAAIVGVTSSLIWIRFILW</sequence>
<feature type="transmembrane region" description="Helical" evidence="6">
    <location>
        <begin position="228"/>
        <end position="250"/>
    </location>
</feature>
<feature type="transmembrane region" description="Helical" evidence="6">
    <location>
        <begin position="403"/>
        <end position="421"/>
    </location>
</feature>
<gene>
    <name evidence="8" type="ORF">PQO03_09965</name>
</gene>
<evidence type="ECO:0000256" key="1">
    <source>
        <dbReference type="ARBA" id="ARBA00004141"/>
    </source>
</evidence>
<dbReference type="InterPro" id="IPR001898">
    <property type="entry name" value="SLC13A/DASS"/>
</dbReference>
<reference evidence="8 9" key="1">
    <citation type="submission" date="2023-02" db="EMBL/GenBank/DDBJ databases">
        <title>Genome sequence of Lentisphaera profundi SAORIC-696.</title>
        <authorList>
            <person name="Kim e."/>
            <person name="Cho J.-C."/>
            <person name="Choi A."/>
            <person name="Kang I."/>
        </authorList>
    </citation>
    <scope>NUCLEOTIDE SEQUENCE [LARGE SCALE GENOMIC DNA]</scope>
    <source>
        <strain evidence="8 9">SAORIC-696</strain>
    </source>
</reference>
<proteinExistence type="predicted"/>
<evidence type="ECO:0000256" key="4">
    <source>
        <dbReference type="ARBA" id="ARBA00022989"/>
    </source>
</evidence>
<evidence type="ECO:0000313" key="9">
    <source>
        <dbReference type="Proteomes" id="UP001214250"/>
    </source>
</evidence>
<feature type="transmembrane region" description="Helical" evidence="6">
    <location>
        <begin position="189"/>
        <end position="208"/>
    </location>
</feature>
<evidence type="ECO:0000256" key="6">
    <source>
        <dbReference type="SAM" id="Phobius"/>
    </source>
</evidence>
<dbReference type="Pfam" id="PF03600">
    <property type="entry name" value="CitMHS"/>
    <property type="match status" value="1"/>
</dbReference>
<organism evidence="8 9">
    <name type="scientific">Lentisphaera profundi</name>
    <dbReference type="NCBI Taxonomy" id="1658616"/>
    <lineage>
        <taxon>Bacteria</taxon>
        <taxon>Pseudomonadati</taxon>
        <taxon>Lentisphaerota</taxon>
        <taxon>Lentisphaeria</taxon>
        <taxon>Lentisphaerales</taxon>
        <taxon>Lentisphaeraceae</taxon>
        <taxon>Lentisphaera</taxon>
    </lineage>
</organism>
<dbReference type="CDD" id="cd01115">
    <property type="entry name" value="SLC13_permease"/>
    <property type="match status" value="1"/>
</dbReference>
<comment type="subcellular location">
    <subcellularLocation>
        <location evidence="1">Membrane</location>
        <topology evidence="1">Multi-pass membrane protein</topology>
    </subcellularLocation>
</comment>
<feature type="transmembrane region" description="Helical" evidence="6">
    <location>
        <begin position="53"/>
        <end position="83"/>
    </location>
</feature>
<evidence type="ECO:0000259" key="7">
    <source>
        <dbReference type="Pfam" id="PF03600"/>
    </source>
</evidence>
<keyword evidence="9" id="KW-1185">Reference proteome</keyword>
<evidence type="ECO:0000256" key="3">
    <source>
        <dbReference type="ARBA" id="ARBA00022692"/>
    </source>
</evidence>
<feature type="transmembrane region" description="Helical" evidence="6">
    <location>
        <begin position="24"/>
        <end position="41"/>
    </location>
</feature>
<keyword evidence="4 6" id="KW-1133">Transmembrane helix</keyword>
<dbReference type="EMBL" id="CP117811">
    <property type="protein sequence ID" value="WDE96039.1"/>
    <property type="molecule type" value="Genomic_DNA"/>
</dbReference>